<feature type="transmembrane region" description="Helical" evidence="1">
    <location>
        <begin position="58"/>
        <end position="76"/>
    </location>
</feature>
<evidence type="ECO:0000313" key="3">
    <source>
        <dbReference type="Proteomes" id="UP001151760"/>
    </source>
</evidence>
<accession>A0ABQ4WMV0</accession>
<comment type="caution">
    <text evidence="2">The sequence shown here is derived from an EMBL/GenBank/DDBJ whole genome shotgun (WGS) entry which is preliminary data.</text>
</comment>
<gene>
    <name evidence="2" type="ORF">Tco_0627576</name>
</gene>
<keyword evidence="1" id="KW-0812">Transmembrane</keyword>
<proteinExistence type="predicted"/>
<reference evidence="2" key="2">
    <citation type="submission" date="2022-01" db="EMBL/GenBank/DDBJ databases">
        <authorList>
            <person name="Yamashiro T."/>
            <person name="Shiraishi A."/>
            <person name="Satake H."/>
            <person name="Nakayama K."/>
        </authorList>
    </citation>
    <scope>NUCLEOTIDE SEQUENCE</scope>
</reference>
<organism evidence="2 3">
    <name type="scientific">Tanacetum coccineum</name>
    <dbReference type="NCBI Taxonomy" id="301880"/>
    <lineage>
        <taxon>Eukaryota</taxon>
        <taxon>Viridiplantae</taxon>
        <taxon>Streptophyta</taxon>
        <taxon>Embryophyta</taxon>
        <taxon>Tracheophyta</taxon>
        <taxon>Spermatophyta</taxon>
        <taxon>Magnoliopsida</taxon>
        <taxon>eudicotyledons</taxon>
        <taxon>Gunneridae</taxon>
        <taxon>Pentapetalae</taxon>
        <taxon>asterids</taxon>
        <taxon>campanulids</taxon>
        <taxon>Asterales</taxon>
        <taxon>Asteraceae</taxon>
        <taxon>Asteroideae</taxon>
        <taxon>Anthemideae</taxon>
        <taxon>Anthemidinae</taxon>
        <taxon>Tanacetum</taxon>
    </lineage>
</organism>
<evidence type="ECO:0000256" key="1">
    <source>
        <dbReference type="SAM" id="Phobius"/>
    </source>
</evidence>
<dbReference type="EMBL" id="BQNB010008781">
    <property type="protein sequence ID" value="GJS54214.1"/>
    <property type="molecule type" value="Genomic_DNA"/>
</dbReference>
<sequence>MTISLDLPNCILKCSVLKREKTKEQLRVKTLGMLIRKRLIPEAIREQSWNTHVRRKPLCLMAGVGYLVYAICGLRGSNARVHNLANTLLIGFRQNTGKARGPFISEDMLHVVLSIWSFGKAFWLTILPLVEFFIITIAITLASRPHSIRSTYGRKDVSSPGFVVSYVLANGGKLNPSVHANRSRLAESSDGDGLLLDDKLHFVEETLRNSGP</sequence>
<keyword evidence="3" id="KW-1185">Reference proteome</keyword>
<evidence type="ECO:0000313" key="2">
    <source>
        <dbReference type="EMBL" id="GJS54214.1"/>
    </source>
</evidence>
<name>A0ABQ4WMV0_9ASTR</name>
<keyword evidence="1" id="KW-0472">Membrane</keyword>
<dbReference type="Proteomes" id="UP001151760">
    <property type="component" value="Unassembled WGS sequence"/>
</dbReference>
<reference evidence="2" key="1">
    <citation type="journal article" date="2022" name="Int. J. Mol. Sci.">
        <title>Draft Genome of Tanacetum Coccineum: Genomic Comparison of Closely Related Tanacetum-Family Plants.</title>
        <authorList>
            <person name="Yamashiro T."/>
            <person name="Shiraishi A."/>
            <person name="Nakayama K."/>
            <person name="Satake H."/>
        </authorList>
    </citation>
    <scope>NUCLEOTIDE SEQUENCE</scope>
</reference>
<feature type="transmembrane region" description="Helical" evidence="1">
    <location>
        <begin position="121"/>
        <end position="142"/>
    </location>
</feature>
<keyword evidence="1" id="KW-1133">Transmembrane helix</keyword>
<protein>
    <submittedName>
        <fullName evidence="2">Uncharacterized protein</fullName>
    </submittedName>
</protein>